<evidence type="ECO:0000256" key="3">
    <source>
        <dbReference type="ARBA" id="ARBA00068507"/>
    </source>
</evidence>
<dbReference type="PANTHER" id="PTHR28573:SF1">
    <property type="entry name" value="SPINDLE AND KINETOCHORE-ASSOCIATED PROTEIN 1"/>
    <property type="match status" value="1"/>
</dbReference>
<dbReference type="Pfam" id="PF07160">
    <property type="entry name" value="SKA1"/>
    <property type="match status" value="2"/>
</dbReference>
<sequence>MDLKQAGSSLDALVSSFHTRIVELQELVIARNMYPSTSMPDLSAVDATLKTMESQIQAIKDRLQEERNAIPKAKKLIDLSQRQQRKLQHMLAHMPPSMLKNQSRSVQNPSSRFFKGIGFVGFSLGPDDSGPDILHEPCHLKEEPVAMLKGKKGTSPAPRWYISAEELDSLSSYMRGRLTLDKVNIAINEIAMYAEANSHLVSCPKKKLAEDTWEKALVSRFSRLLYILSVWFATVVVKMQELRDIATTEAAKGKHFFLETDIKGPGLKLDNTGKAILTVLRHLGRILEARIGHHRVFTLSKPH</sequence>
<dbReference type="GO" id="GO:0051301">
    <property type="term" value="P:cell division"/>
    <property type="evidence" value="ECO:0007669"/>
    <property type="project" value="InterPro"/>
</dbReference>
<name>A0A4V4HA83_MUSBA</name>
<dbReference type="GO" id="GO:0031110">
    <property type="term" value="P:regulation of microtubule polymerization or depolymerization"/>
    <property type="evidence" value="ECO:0007669"/>
    <property type="project" value="TreeGrafter"/>
</dbReference>
<dbReference type="AlphaFoldDB" id="A0A4V4HA83"/>
<dbReference type="FunFam" id="1.10.10.1890:FF:000002">
    <property type="entry name" value="Spindle and kinetochore-associated protein 1"/>
    <property type="match status" value="1"/>
</dbReference>
<dbReference type="InterPro" id="IPR042031">
    <property type="entry name" value="SKA1_MBD_sf"/>
</dbReference>
<dbReference type="EMBL" id="PYDT01000001">
    <property type="protein sequence ID" value="THU74495.1"/>
    <property type="molecule type" value="Genomic_DNA"/>
</dbReference>
<dbReference type="PANTHER" id="PTHR28573">
    <property type="entry name" value="SPINDLE AND KINETOCHORE-ASSOCIATED PROTEIN 1"/>
    <property type="match status" value="1"/>
</dbReference>
<comment type="caution">
    <text evidence="6">The sequence shown here is derived from an EMBL/GenBank/DDBJ whole genome shotgun (WGS) entry which is preliminary data.</text>
</comment>
<evidence type="ECO:0000256" key="1">
    <source>
        <dbReference type="ARBA" id="ARBA00006836"/>
    </source>
</evidence>
<comment type="similarity">
    <text evidence="1">Belongs to the SKA1 family.</text>
</comment>
<organism evidence="6 7">
    <name type="scientific">Musa balbisiana</name>
    <name type="common">Banana</name>
    <dbReference type="NCBI Taxonomy" id="52838"/>
    <lineage>
        <taxon>Eukaryota</taxon>
        <taxon>Viridiplantae</taxon>
        <taxon>Streptophyta</taxon>
        <taxon>Embryophyta</taxon>
        <taxon>Tracheophyta</taxon>
        <taxon>Spermatophyta</taxon>
        <taxon>Magnoliopsida</taxon>
        <taxon>Liliopsida</taxon>
        <taxon>Zingiberales</taxon>
        <taxon>Musaceae</taxon>
        <taxon>Musa</taxon>
    </lineage>
</organism>
<reference evidence="6 7" key="1">
    <citation type="journal article" date="2019" name="Nat. Plants">
        <title>Genome sequencing of Musa balbisiana reveals subgenome evolution and function divergence in polyploid bananas.</title>
        <authorList>
            <person name="Yao X."/>
        </authorList>
    </citation>
    <scope>NUCLEOTIDE SEQUENCE [LARGE SCALE GENOMIC DNA]</scope>
    <source>
        <strain evidence="7">cv. DH-PKW</strain>
        <tissue evidence="6">Leaves</tissue>
    </source>
</reference>
<dbReference type="STRING" id="52838.A0A4V4HA83"/>
<dbReference type="GO" id="GO:0007059">
    <property type="term" value="P:chromosome segregation"/>
    <property type="evidence" value="ECO:0007669"/>
    <property type="project" value="InterPro"/>
</dbReference>
<dbReference type="GO" id="GO:0000940">
    <property type="term" value="C:outer kinetochore"/>
    <property type="evidence" value="ECO:0007669"/>
    <property type="project" value="TreeGrafter"/>
</dbReference>
<dbReference type="GO" id="GO:0072686">
    <property type="term" value="C:mitotic spindle"/>
    <property type="evidence" value="ECO:0007669"/>
    <property type="project" value="TreeGrafter"/>
</dbReference>
<keyword evidence="2 5" id="KW-0175">Coiled coil</keyword>
<proteinExistence type="inferred from homology"/>
<evidence type="ECO:0000256" key="2">
    <source>
        <dbReference type="ARBA" id="ARBA00023054"/>
    </source>
</evidence>
<accession>A0A4V4HA83</accession>
<dbReference type="Gene3D" id="1.10.10.1890">
    <property type="entry name" value="Ska1 microtubule binding domain-like"/>
    <property type="match status" value="1"/>
</dbReference>
<evidence type="ECO:0000313" key="6">
    <source>
        <dbReference type="EMBL" id="THU74495.1"/>
    </source>
</evidence>
<gene>
    <name evidence="6" type="ORF">C4D60_Mb04t33980</name>
</gene>
<keyword evidence="7" id="KW-1185">Reference proteome</keyword>
<protein>
    <recommendedName>
        <fullName evidence="3">SKA complex subunit 1 homolog</fullName>
    </recommendedName>
    <alternativeName>
        <fullName evidence="4">Spindle and kinetochore-associated protein 1 homolog</fullName>
    </alternativeName>
</protein>
<dbReference type="GO" id="GO:0005876">
    <property type="term" value="C:spindle microtubule"/>
    <property type="evidence" value="ECO:0007669"/>
    <property type="project" value="TreeGrafter"/>
</dbReference>
<evidence type="ECO:0000313" key="7">
    <source>
        <dbReference type="Proteomes" id="UP000317650"/>
    </source>
</evidence>
<dbReference type="GO" id="GO:0000278">
    <property type="term" value="P:mitotic cell cycle"/>
    <property type="evidence" value="ECO:0007669"/>
    <property type="project" value="TreeGrafter"/>
</dbReference>
<evidence type="ECO:0000256" key="4">
    <source>
        <dbReference type="ARBA" id="ARBA00075755"/>
    </source>
</evidence>
<dbReference type="Proteomes" id="UP000317650">
    <property type="component" value="Chromosome 4"/>
</dbReference>
<feature type="coiled-coil region" evidence="5">
    <location>
        <begin position="42"/>
        <end position="76"/>
    </location>
</feature>
<dbReference type="InterPro" id="IPR009829">
    <property type="entry name" value="SKA1"/>
</dbReference>
<evidence type="ECO:0000256" key="5">
    <source>
        <dbReference type="SAM" id="Coils"/>
    </source>
</evidence>
<dbReference type="GO" id="GO:0008017">
    <property type="term" value="F:microtubule binding"/>
    <property type="evidence" value="ECO:0007669"/>
    <property type="project" value="InterPro"/>
</dbReference>